<feature type="region of interest" description="Disordered" evidence="1">
    <location>
        <begin position="430"/>
        <end position="456"/>
    </location>
</feature>
<dbReference type="Proteomes" id="UP001360560">
    <property type="component" value="Unassembled WGS sequence"/>
</dbReference>
<protein>
    <submittedName>
        <fullName evidence="4">Uncharacterized protein</fullName>
    </submittedName>
</protein>
<sequence length="507" mass="52225">MLFSLITFALLPLSPVLATTGCTFGNPSCLSPGANVTIFSGSGEPTIYHATSASAFGYSSWGETINLQPNEVFILKSYIYLQSFEYYTIHIFSQTGLAGWIGAEAAFACGDLTHKAITASSPGLGQPFYSNSHIAGTWEVFGLDSGYYPITLQFKNSNPYASSFQFGFFDAGNNNIIDSVLYAPPVDDSLCYGLPAPITSTTSTTPITSTTSTTSTITGSTTSVTISTTSTTFNTSITSTTSTTSSISISSNISSTISNTSDTSSTSIATTSSFINTNTNTAILSSTTLSNGTMSVSDTLLGANTSNNNASSVAIPRSNITVSSTSSSITSSSLTYTTASKNSTLPLLSDSTATTASDSGSISGSANSGASMVTSVVVTEIDATVFHTITSCGTKTCYPVVTSFVYKTITSYTTYCPLTALKNSVSGSESITSASETGSTKTDRSGSPTLTLESSDMTSSTALFETYSSNSTASSVGVLEANGAVALLKSGVLAMISTGLLVSLFFK</sequence>
<keyword evidence="3" id="KW-0732">Signal</keyword>
<keyword evidence="5" id="KW-1185">Reference proteome</keyword>
<evidence type="ECO:0000256" key="3">
    <source>
        <dbReference type="SAM" id="SignalP"/>
    </source>
</evidence>
<name>A0AAV5QTB0_9ASCO</name>
<dbReference type="EMBL" id="BTFZ01000013">
    <property type="protein sequence ID" value="GMM38112.1"/>
    <property type="molecule type" value="Genomic_DNA"/>
</dbReference>
<feature type="transmembrane region" description="Helical" evidence="2">
    <location>
        <begin position="484"/>
        <end position="506"/>
    </location>
</feature>
<proteinExistence type="predicted"/>
<keyword evidence="2" id="KW-1133">Transmembrane helix</keyword>
<dbReference type="AlphaFoldDB" id="A0AAV5QTB0"/>
<evidence type="ECO:0000313" key="5">
    <source>
        <dbReference type="Proteomes" id="UP001360560"/>
    </source>
</evidence>
<evidence type="ECO:0000313" key="4">
    <source>
        <dbReference type="EMBL" id="GMM38112.1"/>
    </source>
</evidence>
<dbReference type="RefSeq" id="XP_064855108.1">
    <property type="nucleotide sequence ID" value="XM_064999036.1"/>
</dbReference>
<feature type="chain" id="PRO_5043495728" evidence="3">
    <location>
        <begin position="19"/>
        <end position="507"/>
    </location>
</feature>
<dbReference type="GeneID" id="90076087"/>
<reference evidence="4 5" key="1">
    <citation type="journal article" date="2023" name="Elife">
        <title>Identification of key yeast species and microbe-microbe interactions impacting larval growth of Drosophila in the wild.</title>
        <authorList>
            <person name="Mure A."/>
            <person name="Sugiura Y."/>
            <person name="Maeda R."/>
            <person name="Honda K."/>
            <person name="Sakurai N."/>
            <person name="Takahashi Y."/>
            <person name="Watada M."/>
            <person name="Katoh T."/>
            <person name="Gotoh A."/>
            <person name="Gotoh Y."/>
            <person name="Taniguchi I."/>
            <person name="Nakamura K."/>
            <person name="Hayashi T."/>
            <person name="Katayama T."/>
            <person name="Uemura T."/>
            <person name="Hattori Y."/>
        </authorList>
    </citation>
    <scope>NUCLEOTIDE SEQUENCE [LARGE SCALE GENOMIC DNA]</scope>
    <source>
        <strain evidence="4 5">SC-9</strain>
    </source>
</reference>
<comment type="caution">
    <text evidence="4">The sequence shown here is derived from an EMBL/GenBank/DDBJ whole genome shotgun (WGS) entry which is preliminary data.</text>
</comment>
<accession>A0AAV5QTB0</accession>
<evidence type="ECO:0000256" key="2">
    <source>
        <dbReference type="SAM" id="Phobius"/>
    </source>
</evidence>
<keyword evidence="2" id="KW-0812">Transmembrane</keyword>
<gene>
    <name evidence="4" type="ORF">DASC09_054370</name>
</gene>
<feature type="signal peptide" evidence="3">
    <location>
        <begin position="1"/>
        <end position="18"/>
    </location>
</feature>
<evidence type="ECO:0000256" key="1">
    <source>
        <dbReference type="SAM" id="MobiDB-lite"/>
    </source>
</evidence>
<keyword evidence="2" id="KW-0472">Membrane</keyword>
<organism evidence="4 5">
    <name type="scientific">Saccharomycopsis crataegensis</name>
    <dbReference type="NCBI Taxonomy" id="43959"/>
    <lineage>
        <taxon>Eukaryota</taxon>
        <taxon>Fungi</taxon>
        <taxon>Dikarya</taxon>
        <taxon>Ascomycota</taxon>
        <taxon>Saccharomycotina</taxon>
        <taxon>Saccharomycetes</taxon>
        <taxon>Saccharomycopsidaceae</taxon>
        <taxon>Saccharomycopsis</taxon>
    </lineage>
</organism>